<dbReference type="OrthoDB" id="7065144at2"/>
<keyword evidence="1" id="KW-0472">Membrane</keyword>
<organism evidence="2 3">
    <name type="scientific">Gilliamella bombicola</name>
    <dbReference type="NCBI Taxonomy" id="1798182"/>
    <lineage>
        <taxon>Bacteria</taxon>
        <taxon>Pseudomonadati</taxon>
        <taxon>Pseudomonadota</taxon>
        <taxon>Gammaproteobacteria</taxon>
        <taxon>Orbales</taxon>
        <taxon>Orbaceae</taxon>
        <taxon>Gilliamella</taxon>
    </lineage>
</organism>
<evidence type="ECO:0000313" key="3">
    <source>
        <dbReference type="Proteomes" id="UP000199670"/>
    </source>
</evidence>
<keyword evidence="1" id="KW-0812">Transmembrane</keyword>
<dbReference type="RefSeq" id="WP_091347127.1">
    <property type="nucleotide sequence ID" value="NZ_FMAQ01000002.1"/>
</dbReference>
<name>A0A1C4AAE3_9GAMM</name>
<dbReference type="Proteomes" id="UP000199670">
    <property type="component" value="Unassembled WGS sequence"/>
</dbReference>
<keyword evidence="1" id="KW-1133">Transmembrane helix</keyword>
<dbReference type="EMBL" id="FMAQ01000002">
    <property type="protein sequence ID" value="SCB91440.1"/>
    <property type="molecule type" value="Genomic_DNA"/>
</dbReference>
<evidence type="ECO:0000313" key="2">
    <source>
        <dbReference type="EMBL" id="SCB91440.1"/>
    </source>
</evidence>
<feature type="transmembrane region" description="Helical" evidence="1">
    <location>
        <begin position="96"/>
        <end position="116"/>
    </location>
</feature>
<protein>
    <submittedName>
        <fullName evidence="2">Uncharacterized protein</fullName>
    </submittedName>
</protein>
<accession>A0A1C4AAE3</accession>
<feature type="transmembrane region" description="Helical" evidence="1">
    <location>
        <begin position="42"/>
        <end position="59"/>
    </location>
</feature>
<sequence length="385" mass="45414">MLHPYYHNIEVYPFLWALMFPFFYLVYLLSTIIVYTKLNKKVKIGFMIIVGAWLVYIFPPTDIHFFLFSLTGALFPVGLRYCQMHKKHYQGIKQKLNLAVVYAVLPLLATFFWPIYIGMPMLIEYWNSLPSSECKQNGRLISLANDAVYRLYPQHSRGNEFWVNMTDVTTKEFCDKFSATEPKPVVELSYSFKKMCRHPETPNQKAYCDNIKQGEILLSDVTIKATNNMAPSHRIWPDLQTKLNEDLNKQLTQGNTDLAPLDYHHLKNYKEFDDGVALYVSYDRNKYNKIYNIIINNPNWLHPQKEPFTLYCNLNYEGNQYCRAVYLYQKNAYIDYTYDLTETQKDEFTITPQNYSQSYMDKQIAAAQKAHQIVTSIFEEMRIEQ</sequence>
<dbReference type="AlphaFoldDB" id="A0A1C4AAE3"/>
<proteinExistence type="predicted"/>
<keyword evidence="3" id="KW-1185">Reference proteome</keyword>
<feature type="transmembrane region" description="Helical" evidence="1">
    <location>
        <begin position="12"/>
        <end position="35"/>
    </location>
</feature>
<feature type="transmembrane region" description="Helical" evidence="1">
    <location>
        <begin position="65"/>
        <end position="84"/>
    </location>
</feature>
<reference evidence="3" key="1">
    <citation type="submission" date="2016-08" db="EMBL/GenBank/DDBJ databases">
        <authorList>
            <person name="Varghese N."/>
            <person name="Submissions Spin"/>
        </authorList>
    </citation>
    <scope>NUCLEOTIDE SEQUENCE [LARGE SCALE GENOMIC DNA]</scope>
    <source>
        <strain evidence="3">R-53248</strain>
    </source>
</reference>
<gene>
    <name evidence="2" type="ORF">GA0061081_102312</name>
</gene>
<evidence type="ECO:0000256" key="1">
    <source>
        <dbReference type="SAM" id="Phobius"/>
    </source>
</evidence>